<reference evidence="3 4" key="1">
    <citation type="submission" date="2017-06" db="EMBL/GenBank/DDBJ databases">
        <authorList>
            <person name="Kim H.J."/>
            <person name="Triplett B.A."/>
        </authorList>
    </citation>
    <scope>NUCLEOTIDE SEQUENCE [LARGE SCALE GENOMIC DNA]</scope>
    <source>
        <strain evidence="3">FRACA_ARgP5</strain>
    </source>
</reference>
<dbReference type="PRINTS" id="PR00080">
    <property type="entry name" value="SDRFAMILY"/>
</dbReference>
<dbReference type="CDD" id="cd05233">
    <property type="entry name" value="SDR_c"/>
    <property type="match status" value="1"/>
</dbReference>
<dbReference type="AlphaFoldDB" id="A0A2I2KIB9"/>
<proteinExistence type="inferred from homology"/>
<dbReference type="EMBL" id="FZMO01000001">
    <property type="protein sequence ID" value="SNQ45403.1"/>
    <property type="molecule type" value="Genomic_DNA"/>
</dbReference>
<dbReference type="SUPFAM" id="SSF51735">
    <property type="entry name" value="NAD(P)-binding Rossmann-fold domains"/>
    <property type="match status" value="1"/>
</dbReference>
<dbReference type="PANTHER" id="PTHR42760">
    <property type="entry name" value="SHORT-CHAIN DEHYDROGENASES/REDUCTASES FAMILY MEMBER"/>
    <property type="match status" value="1"/>
</dbReference>
<evidence type="ECO:0000256" key="2">
    <source>
        <dbReference type="ARBA" id="ARBA00023002"/>
    </source>
</evidence>
<gene>
    <name evidence="3" type="ORF">FRACA_10162</name>
</gene>
<comment type="similarity">
    <text evidence="1">Belongs to the short-chain dehydrogenases/reductases (SDR) family.</text>
</comment>
<dbReference type="Gene3D" id="3.40.50.720">
    <property type="entry name" value="NAD(P)-binding Rossmann-like Domain"/>
    <property type="match status" value="1"/>
</dbReference>
<dbReference type="NCBIfam" id="NF005559">
    <property type="entry name" value="PRK07231.1"/>
    <property type="match status" value="1"/>
</dbReference>
<dbReference type="RefSeq" id="WP_101829573.1">
    <property type="nucleotide sequence ID" value="NZ_FZMO01000001.1"/>
</dbReference>
<dbReference type="FunFam" id="3.40.50.720:FF:000084">
    <property type="entry name" value="Short-chain dehydrogenase reductase"/>
    <property type="match status" value="1"/>
</dbReference>
<accession>A0A2I2KIB9</accession>
<keyword evidence="2" id="KW-0560">Oxidoreductase</keyword>
<dbReference type="InterPro" id="IPR020904">
    <property type="entry name" value="Sc_DH/Rdtase_CS"/>
</dbReference>
<dbReference type="Proteomes" id="UP000234331">
    <property type="component" value="Unassembled WGS sequence"/>
</dbReference>
<evidence type="ECO:0000256" key="1">
    <source>
        <dbReference type="ARBA" id="ARBA00006484"/>
    </source>
</evidence>
<organism evidence="3 4">
    <name type="scientific">Frankia canadensis</name>
    <dbReference type="NCBI Taxonomy" id="1836972"/>
    <lineage>
        <taxon>Bacteria</taxon>
        <taxon>Bacillati</taxon>
        <taxon>Actinomycetota</taxon>
        <taxon>Actinomycetes</taxon>
        <taxon>Frankiales</taxon>
        <taxon>Frankiaceae</taxon>
        <taxon>Frankia</taxon>
    </lineage>
</organism>
<dbReference type="PANTHER" id="PTHR42760:SF115">
    <property type="entry name" value="3-OXOACYL-[ACYL-CARRIER-PROTEIN] REDUCTASE FABG"/>
    <property type="match status" value="1"/>
</dbReference>
<dbReference type="Pfam" id="PF13561">
    <property type="entry name" value="adh_short_C2"/>
    <property type="match status" value="1"/>
</dbReference>
<dbReference type="OrthoDB" id="3214459at2"/>
<keyword evidence="4" id="KW-1185">Reference proteome</keyword>
<sequence length="256" mass="26426">MAELQDRIAFITGGASGMGRASALAMAGEGATVVIGDLDEGQAKAVAAEIETAGGTALALQVDVTDDAAIQRCYDVIGERYGRLDIVYANAGTPGATGNNVTREQYDISVAVNLTGAYFAAQQAIPLLQASANVGSIIFTSSTAGLVGSHLSPLYSASKGGVVMLGKSLALALAPKIRVNVICPGPIDTPMLPKFWSRETTEGLDDRMNAWLAKDIPLGRRGRPEEIAQAALFLASDRASFITGVALPVDGGFVAK</sequence>
<dbReference type="InterPro" id="IPR002347">
    <property type="entry name" value="SDR_fam"/>
</dbReference>
<dbReference type="PROSITE" id="PS00061">
    <property type="entry name" value="ADH_SHORT"/>
    <property type="match status" value="1"/>
</dbReference>
<dbReference type="InterPro" id="IPR036291">
    <property type="entry name" value="NAD(P)-bd_dom_sf"/>
</dbReference>
<evidence type="ECO:0000313" key="3">
    <source>
        <dbReference type="EMBL" id="SNQ45403.1"/>
    </source>
</evidence>
<dbReference type="PRINTS" id="PR00081">
    <property type="entry name" value="GDHRDH"/>
</dbReference>
<protein>
    <submittedName>
        <fullName evidence="3">Uncharacterized protein</fullName>
    </submittedName>
</protein>
<dbReference type="GO" id="GO:0016616">
    <property type="term" value="F:oxidoreductase activity, acting on the CH-OH group of donors, NAD or NADP as acceptor"/>
    <property type="evidence" value="ECO:0007669"/>
    <property type="project" value="TreeGrafter"/>
</dbReference>
<evidence type="ECO:0000313" key="4">
    <source>
        <dbReference type="Proteomes" id="UP000234331"/>
    </source>
</evidence>
<name>A0A2I2KIB9_9ACTN</name>